<dbReference type="FunFam" id="2.30.180.10:FF:000032">
    <property type="entry name" value="Fasciclin domain-containing protein, putative"/>
    <property type="match status" value="3"/>
</dbReference>
<dbReference type="InterPro" id="IPR005297">
    <property type="entry name" value="Lipoprotein_repeat"/>
</dbReference>
<accession>A0A7Y0LBW8</accession>
<evidence type="ECO:0000256" key="1">
    <source>
        <dbReference type="SAM" id="SignalP"/>
    </source>
</evidence>
<dbReference type="SMART" id="SM00554">
    <property type="entry name" value="FAS1"/>
    <property type="match status" value="4"/>
</dbReference>
<dbReference type="Pfam" id="PF02469">
    <property type="entry name" value="Fasciclin"/>
    <property type="match status" value="5"/>
</dbReference>
<keyword evidence="1" id="KW-0732">Signal</keyword>
<feature type="chain" id="PRO_5031029157" evidence="1">
    <location>
        <begin position="24"/>
        <end position="731"/>
    </location>
</feature>
<feature type="domain" description="FAS1" evidence="2">
    <location>
        <begin position="329"/>
        <end position="466"/>
    </location>
</feature>
<name>A0A7Y0LBW8_9GAMM</name>
<keyword evidence="4" id="KW-1185">Reference proteome</keyword>
<feature type="signal peptide" evidence="1">
    <location>
        <begin position="1"/>
        <end position="23"/>
    </location>
</feature>
<dbReference type="RefSeq" id="WP_169074888.1">
    <property type="nucleotide sequence ID" value="NZ_JABBXH010000002.1"/>
</dbReference>
<evidence type="ECO:0000259" key="2">
    <source>
        <dbReference type="PROSITE" id="PS50213"/>
    </source>
</evidence>
<organism evidence="3 4">
    <name type="scientific">Thalassotalea algicola</name>
    <dbReference type="NCBI Taxonomy" id="2716224"/>
    <lineage>
        <taxon>Bacteria</taxon>
        <taxon>Pseudomonadati</taxon>
        <taxon>Pseudomonadota</taxon>
        <taxon>Gammaproteobacteria</taxon>
        <taxon>Alteromonadales</taxon>
        <taxon>Colwelliaceae</taxon>
        <taxon>Thalassotalea</taxon>
    </lineage>
</organism>
<dbReference type="Gene3D" id="2.30.180.10">
    <property type="entry name" value="FAS1 domain"/>
    <property type="match status" value="5"/>
</dbReference>
<feature type="domain" description="FAS1" evidence="2">
    <location>
        <begin position="476"/>
        <end position="729"/>
    </location>
</feature>
<feature type="domain" description="FAS1" evidence="2">
    <location>
        <begin position="184"/>
        <end position="319"/>
    </location>
</feature>
<dbReference type="EMBL" id="JABBXH010000002">
    <property type="protein sequence ID" value="NMP31586.1"/>
    <property type="molecule type" value="Genomic_DNA"/>
</dbReference>
<dbReference type="PROSITE" id="PS51257">
    <property type="entry name" value="PROKAR_LIPOPROTEIN"/>
    <property type="match status" value="1"/>
</dbReference>
<dbReference type="InterPro" id="IPR036378">
    <property type="entry name" value="FAS1_dom_sf"/>
</dbReference>
<reference evidence="3 4" key="1">
    <citation type="submission" date="2020-04" db="EMBL/GenBank/DDBJ databases">
        <title>Thalassotalea sp. M1531, isolated from the surface of marine red alga.</title>
        <authorList>
            <person name="Pang L."/>
            <person name="Lu D.-C."/>
        </authorList>
    </citation>
    <scope>NUCLEOTIDE SEQUENCE [LARGE SCALE GENOMIC DNA]</scope>
    <source>
        <strain evidence="3 4">M1531</strain>
    </source>
</reference>
<dbReference type="InterPro" id="IPR050904">
    <property type="entry name" value="Adhesion/Biosynth-related"/>
</dbReference>
<comment type="caution">
    <text evidence="3">The sequence shown here is derived from an EMBL/GenBank/DDBJ whole genome shotgun (WGS) entry which is preliminary data.</text>
</comment>
<evidence type="ECO:0000313" key="4">
    <source>
        <dbReference type="Proteomes" id="UP000568664"/>
    </source>
</evidence>
<proteinExistence type="predicted"/>
<dbReference type="Pfam" id="PF03640">
    <property type="entry name" value="Lipoprotein_15"/>
    <property type="match status" value="1"/>
</dbReference>
<dbReference type="InterPro" id="IPR000782">
    <property type="entry name" value="FAS1_domain"/>
</dbReference>
<feature type="domain" description="FAS1" evidence="2">
    <location>
        <begin position="41"/>
        <end position="174"/>
    </location>
</feature>
<dbReference type="PANTHER" id="PTHR10900">
    <property type="entry name" value="PERIOSTIN-RELATED"/>
    <property type="match status" value="1"/>
</dbReference>
<dbReference type="PANTHER" id="PTHR10900:SF77">
    <property type="entry name" value="FI19380P1"/>
    <property type="match status" value="1"/>
</dbReference>
<sequence length="731" mass="75195">MTLKTSKIILTALVSALFLQGCGSDSNNSKSNEVVTPEPEIKTIVDVAVENGSFTTLVAALQATGLDETLDDASATFTVFAPTDTAFELLGQDAIDALLADTATLSDILTYHVIGAAVDSTAAIASAGTTVEMVNGDLVGLSLSGDSLLVNTSTVTSTDIQTSNGIIHVIDAVLMPPEDKGTPTTNIVDTAVAAGSYTTLVAALQATNLDVVLADESATFTVFAPTDDAFATLGEETIAALLAAPDLLSNVLLQHVVSGEVNSVTAYTLNGQQAETASGAMVDIAINTDSDTLTIGGVSVVTKDIYASNGVIHVIDAVIVGDAEVPTPSANIVEVAQSAGSFNTLVAALQATGLDSVLADADSTFTVFAPTDEAFAQLGQATIDSLLADTDTLSNILLYHVISGAEVLQDGALAVAQSSDNKVEMANGQMTALSLSGSTLFVNQSAVSSADVMADNGVIHVVNQVIIPPSDKGAPTQSIVDVALADTNFSTLVSALTTANLVDTLADESATFTVFAPTDAAFSKIEASTLSALIGDVDALTNVLLKHVVSGAEIDSVSAYAANGTMVEAANGENVSVAIVDFGQYMDGTTEEVTYDSVNQRFVGGMGSSMPGLSLYVFDNDLTTGTSSCIDTCAENWPPLLVEDGSVSQIPGVSTITRQDGYVQATYQGRPLYFYVGDEMAGDINGQGLNGTWWLSEQSQTSLQVNGSNVVTKDIYTTNGVIHVIDTVITN</sequence>
<evidence type="ECO:0000313" key="3">
    <source>
        <dbReference type="EMBL" id="NMP31586.1"/>
    </source>
</evidence>
<gene>
    <name evidence="3" type="ORF">HII17_08430</name>
</gene>
<dbReference type="PROSITE" id="PS50213">
    <property type="entry name" value="FAS1"/>
    <property type="match status" value="4"/>
</dbReference>
<dbReference type="Proteomes" id="UP000568664">
    <property type="component" value="Unassembled WGS sequence"/>
</dbReference>
<dbReference type="SUPFAM" id="SSF82153">
    <property type="entry name" value="FAS1 domain"/>
    <property type="match status" value="4"/>
</dbReference>
<protein>
    <submittedName>
        <fullName evidence="3">Adhesin</fullName>
    </submittedName>
</protein>
<dbReference type="AlphaFoldDB" id="A0A7Y0LBW8"/>
<dbReference type="GO" id="GO:0005615">
    <property type="term" value="C:extracellular space"/>
    <property type="evidence" value="ECO:0007669"/>
    <property type="project" value="TreeGrafter"/>
</dbReference>